<evidence type="ECO:0000256" key="3">
    <source>
        <dbReference type="ARBA" id="ARBA00022771"/>
    </source>
</evidence>
<dbReference type="AlphaFoldDB" id="A0A0C9U8F5"/>
<feature type="region of interest" description="Disordered" evidence="6">
    <location>
        <begin position="1"/>
        <end position="28"/>
    </location>
</feature>
<dbReference type="InterPro" id="IPR036236">
    <property type="entry name" value="Znf_C2H2_sf"/>
</dbReference>
<dbReference type="GO" id="GO:0008270">
    <property type="term" value="F:zinc ion binding"/>
    <property type="evidence" value="ECO:0007669"/>
    <property type="project" value="UniProtKB-KW"/>
</dbReference>
<dbReference type="InterPro" id="IPR013087">
    <property type="entry name" value="Znf_C2H2_type"/>
</dbReference>
<feature type="region of interest" description="Disordered" evidence="6">
    <location>
        <begin position="263"/>
        <end position="287"/>
    </location>
</feature>
<dbReference type="Proteomes" id="UP000054279">
    <property type="component" value="Unassembled WGS sequence"/>
</dbReference>
<keyword evidence="1" id="KW-0479">Metal-binding</keyword>
<keyword evidence="4" id="KW-0862">Zinc</keyword>
<feature type="compositionally biased region" description="Polar residues" evidence="6">
    <location>
        <begin position="277"/>
        <end position="287"/>
    </location>
</feature>
<feature type="compositionally biased region" description="Polar residues" evidence="6">
    <location>
        <begin position="323"/>
        <end position="335"/>
    </location>
</feature>
<dbReference type="EMBL" id="KN837255">
    <property type="protein sequence ID" value="KIJ30724.1"/>
    <property type="molecule type" value="Genomic_DNA"/>
</dbReference>
<keyword evidence="2" id="KW-0677">Repeat</keyword>
<accession>A0A0C9U8F5</accession>
<feature type="region of interest" description="Disordered" evidence="6">
    <location>
        <begin position="314"/>
        <end position="405"/>
    </location>
</feature>
<dbReference type="PANTHER" id="PTHR24379:SF121">
    <property type="entry name" value="C2H2-TYPE DOMAIN-CONTAINING PROTEIN"/>
    <property type="match status" value="1"/>
</dbReference>
<protein>
    <recommendedName>
        <fullName evidence="7">C2H2-type domain-containing protein</fullName>
    </recommendedName>
</protein>
<proteinExistence type="predicted"/>
<dbReference type="SUPFAM" id="SSF57667">
    <property type="entry name" value="beta-beta-alpha zinc fingers"/>
    <property type="match status" value="2"/>
</dbReference>
<keyword evidence="9" id="KW-1185">Reference proteome</keyword>
<dbReference type="PROSITE" id="PS50157">
    <property type="entry name" value="ZINC_FINGER_C2H2_2"/>
    <property type="match status" value="1"/>
</dbReference>
<dbReference type="PANTHER" id="PTHR24379">
    <property type="entry name" value="KRAB AND ZINC FINGER DOMAIN-CONTAINING"/>
    <property type="match status" value="1"/>
</dbReference>
<feature type="compositionally biased region" description="Polar residues" evidence="6">
    <location>
        <begin position="19"/>
        <end position="28"/>
    </location>
</feature>
<evidence type="ECO:0000256" key="4">
    <source>
        <dbReference type="ARBA" id="ARBA00022833"/>
    </source>
</evidence>
<name>A0A0C9U8F5_SPHS4</name>
<evidence type="ECO:0000256" key="2">
    <source>
        <dbReference type="ARBA" id="ARBA00022737"/>
    </source>
</evidence>
<keyword evidence="3 5" id="KW-0863">Zinc-finger</keyword>
<evidence type="ECO:0000256" key="5">
    <source>
        <dbReference type="PROSITE-ProRule" id="PRU00042"/>
    </source>
</evidence>
<evidence type="ECO:0000313" key="9">
    <source>
        <dbReference type="Proteomes" id="UP000054279"/>
    </source>
</evidence>
<evidence type="ECO:0000256" key="6">
    <source>
        <dbReference type="SAM" id="MobiDB-lite"/>
    </source>
</evidence>
<organism evidence="8 9">
    <name type="scientific">Sphaerobolus stellatus (strain SS14)</name>
    <dbReference type="NCBI Taxonomy" id="990650"/>
    <lineage>
        <taxon>Eukaryota</taxon>
        <taxon>Fungi</taxon>
        <taxon>Dikarya</taxon>
        <taxon>Basidiomycota</taxon>
        <taxon>Agaricomycotina</taxon>
        <taxon>Agaricomycetes</taxon>
        <taxon>Phallomycetidae</taxon>
        <taxon>Geastrales</taxon>
        <taxon>Sphaerobolaceae</taxon>
        <taxon>Sphaerobolus</taxon>
    </lineage>
</organism>
<dbReference type="OrthoDB" id="8922241at2759"/>
<evidence type="ECO:0000259" key="7">
    <source>
        <dbReference type="PROSITE" id="PS50157"/>
    </source>
</evidence>
<evidence type="ECO:0000313" key="8">
    <source>
        <dbReference type="EMBL" id="KIJ30724.1"/>
    </source>
</evidence>
<feature type="compositionally biased region" description="Polar residues" evidence="6">
    <location>
        <begin position="369"/>
        <end position="385"/>
    </location>
</feature>
<dbReference type="HOGENOM" id="CLU_521917_0_0_1"/>
<dbReference type="Gene3D" id="3.30.160.60">
    <property type="entry name" value="Classic Zinc Finger"/>
    <property type="match status" value="2"/>
</dbReference>
<dbReference type="SMART" id="SM00355">
    <property type="entry name" value="ZnF_C2H2"/>
    <property type="match status" value="6"/>
</dbReference>
<sequence>MISRINNRMAGPSAFYHPNRSSFGTYPPSSISDAEPFMRNDSCTHHSSAIPIYTPDDHGRDRGLQLLPEARSSIEVEGSEETAVLRTPSGSSLHEIECQSQTEDSNTIQVAAPFSPCTEAPQHIWRQESAITPSKALNRYVTDVFSGGVLSWFCMWNGCRHPVGFAQKSQVITHIRSVHLREKPFICLTCNTRFGRKQEANRHTNAMNRGKQFKCRICEKAFSRKHYRDSHEDRCFSDAPQSRHHLTSYLYISPGMQFKHYEYRGEGEPPYNPGAQPPSNYTGSAPSRSSLLDLKELVWTDAGDLRRLLGSYPHPASHGAPISSPTSYQPGTTESVYLRDPSRYHGHSMGSPPDYRQGQHHLPDPQGPSHRSQSLPMPGSSTWNLTVEGPSSAPLRQPVDSPTAQVHEWTESKNTTLPKAIEPLIIEVPDRSGKRFFCGWIGCNHFGGFVRKAQLVTHIRSVHLCEKPFICKACDASFTRRQDAVRHVETMNSGKQYKCHYCEEGFARKDYRDRHSDRCKFR</sequence>
<gene>
    <name evidence="8" type="ORF">M422DRAFT_783899</name>
</gene>
<reference evidence="8 9" key="1">
    <citation type="submission" date="2014-06" db="EMBL/GenBank/DDBJ databases">
        <title>Evolutionary Origins and Diversification of the Mycorrhizal Mutualists.</title>
        <authorList>
            <consortium name="DOE Joint Genome Institute"/>
            <consortium name="Mycorrhizal Genomics Consortium"/>
            <person name="Kohler A."/>
            <person name="Kuo A."/>
            <person name="Nagy L.G."/>
            <person name="Floudas D."/>
            <person name="Copeland A."/>
            <person name="Barry K.W."/>
            <person name="Cichocki N."/>
            <person name="Veneault-Fourrey C."/>
            <person name="LaButti K."/>
            <person name="Lindquist E.A."/>
            <person name="Lipzen A."/>
            <person name="Lundell T."/>
            <person name="Morin E."/>
            <person name="Murat C."/>
            <person name="Riley R."/>
            <person name="Ohm R."/>
            <person name="Sun H."/>
            <person name="Tunlid A."/>
            <person name="Henrissat B."/>
            <person name="Grigoriev I.V."/>
            <person name="Hibbett D.S."/>
            <person name="Martin F."/>
        </authorList>
    </citation>
    <scope>NUCLEOTIDE SEQUENCE [LARGE SCALE GENOMIC DNA]</scope>
    <source>
        <strain evidence="8 9">SS14</strain>
    </source>
</reference>
<evidence type="ECO:0000256" key="1">
    <source>
        <dbReference type="ARBA" id="ARBA00022723"/>
    </source>
</evidence>
<feature type="domain" description="C2H2-type" evidence="7">
    <location>
        <begin position="469"/>
        <end position="497"/>
    </location>
</feature>